<dbReference type="GO" id="GO:1990904">
    <property type="term" value="C:ribonucleoprotein complex"/>
    <property type="evidence" value="ECO:0007669"/>
    <property type="project" value="UniProtKB-KW"/>
</dbReference>
<keyword evidence="11" id="KW-1185">Reference proteome</keyword>
<comment type="function">
    <text evidence="7">Binds to the 23S rRNA.</text>
</comment>
<protein>
    <recommendedName>
        <fullName evidence="6 7">Large ribosomal subunit protein bL9</fullName>
    </recommendedName>
</protein>
<dbReference type="GO" id="GO:0006412">
    <property type="term" value="P:translation"/>
    <property type="evidence" value="ECO:0007669"/>
    <property type="project" value="UniProtKB-UniRule"/>
</dbReference>
<dbReference type="AlphaFoldDB" id="A0A9X0WA54"/>
<keyword evidence="3 7" id="KW-0694">RNA-binding</keyword>
<comment type="similarity">
    <text evidence="1 7">Belongs to the bacterial ribosomal protein bL9 family.</text>
</comment>
<dbReference type="GO" id="GO:0019843">
    <property type="term" value="F:rRNA binding"/>
    <property type="evidence" value="ECO:0007669"/>
    <property type="project" value="UniProtKB-UniRule"/>
</dbReference>
<dbReference type="NCBIfam" id="TIGR00158">
    <property type="entry name" value="L9"/>
    <property type="match status" value="1"/>
</dbReference>
<dbReference type="InterPro" id="IPR020069">
    <property type="entry name" value="Ribosomal_bL9_C"/>
</dbReference>
<dbReference type="HAMAP" id="MF_00503">
    <property type="entry name" value="Ribosomal_bL9"/>
    <property type="match status" value="1"/>
</dbReference>
<dbReference type="RefSeq" id="WP_200244816.1">
    <property type="nucleotide sequence ID" value="NZ_NRRY01000021.1"/>
</dbReference>
<dbReference type="GO" id="GO:0005840">
    <property type="term" value="C:ribosome"/>
    <property type="evidence" value="ECO:0007669"/>
    <property type="project" value="UniProtKB-KW"/>
</dbReference>
<evidence type="ECO:0000256" key="6">
    <source>
        <dbReference type="ARBA" id="ARBA00035292"/>
    </source>
</evidence>
<accession>A0A9X0WA54</accession>
<dbReference type="Gene3D" id="3.40.5.10">
    <property type="entry name" value="Ribosomal protein L9, N-terminal domain"/>
    <property type="match status" value="1"/>
</dbReference>
<dbReference type="InterPro" id="IPR000244">
    <property type="entry name" value="Ribosomal_bL9"/>
</dbReference>
<proteinExistence type="inferred from homology"/>
<dbReference type="PANTHER" id="PTHR21368">
    <property type="entry name" value="50S RIBOSOMAL PROTEIN L9"/>
    <property type="match status" value="1"/>
</dbReference>
<evidence type="ECO:0000256" key="5">
    <source>
        <dbReference type="ARBA" id="ARBA00023274"/>
    </source>
</evidence>
<evidence type="ECO:0000313" key="11">
    <source>
        <dbReference type="Proteomes" id="UP001138768"/>
    </source>
</evidence>
<evidence type="ECO:0000256" key="7">
    <source>
        <dbReference type="HAMAP-Rule" id="MF_00503"/>
    </source>
</evidence>
<dbReference type="Pfam" id="PF03948">
    <property type="entry name" value="Ribosomal_L9_C"/>
    <property type="match status" value="1"/>
</dbReference>
<dbReference type="Gene3D" id="3.10.430.100">
    <property type="entry name" value="Ribosomal protein L9, C-terminal domain"/>
    <property type="match status" value="1"/>
</dbReference>
<dbReference type="InterPro" id="IPR020070">
    <property type="entry name" value="Ribosomal_bL9_N"/>
</dbReference>
<dbReference type="Proteomes" id="UP001138768">
    <property type="component" value="Unassembled WGS sequence"/>
</dbReference>
<keyword evidence="4 7" id="KW-0689">Ribosomal protein</keyword>
<dbReference type="PROSITE" id="PS00651">
    <property type="entry name" value="RIBOSOMAL_L9"/>
    <property type="match status" value="1"/>
</dbReference>
<dbReference type="InterPro" id="IPR036791">
    <property type="entry name" value="Ribosomal_bL9_C_sf"/>
</dbReference>
<dbReference type="Pfam" id="PF01281">
    <property type="entry name" value="Ribosomal_L9_N"/>
    <property type="match status" value="1"/>
</dbReference>
<evidence type="ECO:0000256" key="4">
    <source>
        <dbReference type="ARBA" id="ARBA00022980"/>
    </source>
</evidence>
<keyword evidence="5 7" id="KW-0687">Ribonucleoprotein</keyword>
<organism evidence="10 11">
    <name type="scientific">Lamprobacter modestohalophilus</name>
    <dbReference type="NCBI Taxonomy" id="1064514"/>
    <lineage>
        <taxon>Bacteria</taxon>
        <taxon>Pseudomonadati</taxon>
        <taxon>Pseudomonadota</taxon>
        <taxon>Gammaproteobacteria</taxon>
        <taxon>Chromatiales</taxon>
        <taxon>Chromatiaceae</taxon>
        <taxon>Lamprobacter</taxon>
    </lineage>
</organism>
<feature type="domain" description="Ribosomal protein L9" evidence="9">
    <location>
        <begin position="13"/>
        <end position="40"/>
    </location>
</feature>
<gene>
    <name evidence="7" type="primary">rplI</name>
    <name evidence="10" type="ORF">CKO42_13465</name>
</gene>
<evidence type="ECO:0000256" key="8">
    <source>
        <dbReference type="SAM" id="Coils"/>
    </source>
</evidence>
<evidence type="ECO:0000256" key="1">
    <source>
        <dbReference type="ARBA" id="ARBA00010605"/>
    </source>
</evidence>
<evidence type="ECO:0000259" key="9">
    <source>
        <dbReference type="PROSITE" id="PS00651"/>
    </source>
</evidence>
<evidence type="ECO:0000256" key="2">
    <source>
        <dbReference type="ARBA" id="ARBA00022730"/>
    </source>
</evidence>
<dbReference type="InterPro" id="IPR009027">
    <property type="entry name" value="Ribosomal_bL9/RNase_H1_N"/>
</dbReference>
<name>A0A9X0WA54_9GAMM</name>
<dbReference type="InterPro" id="IPR036935">
    <property type="entry name" value="Ribosomal_bL9_N_sf"/>
</dbReference>
<keyword evidence="2 7" id="KW-0699">rRNA-binding</keyword>
<feature type="coiled-coil region" evidence="8">
    <location>
        <begin position="44"/>
        <end position="71"/>
    </location>
</feature>
<evidence type="ECO:0000256" key="3">
    <source>
        <dbReference type="ARBA" id="ARBA00022884"/>
    </source>
</evidence>
<dbReference type="GO" id="GO:0003735">
    <property type="term" value="F:structural constituent of ribosome"/>
    <property type="evidence" value="ECO:0007669"/>
    <property type="project" value="InterPro"/>
</dbReference>
<evidence type="ECO:0000313" key="10">
    <source>
        <dbReference type="EMBL" id="MBK1619430.1"/>
    </source>
</evidence>
<comment type="caution">
    <text evidence="10">The sequence shown here is derived from an EMBL/GenBank/DDBJ whole genome shotgun (WGS) entry which is preliminary data.</text>
</comment>
<dbReference type="InterPro" id="IPR020594">
    <property type="entry name" value="Ribosomal_bL9_bac/chp"/>
</dbReference>
<dbReference type="EMBL" id="NRRY01000021">
    <property type="protein sequence ID" value="MBK1619430.1"/>
    <property type="molecule type" value="Genomic_DNA"/>
</dbReference>
<sequence>MDLILMKKVRGLGELGDKVSVRAGYGRNFLIPSGFAKPATADNLKAFDERRAELEREAADALAAAEARKAKLEGVIVTIPRKAGDEGRLFGSVGTADIAAAITEGGLGMELLKSEVRLPDGPFRAVGDYDVELHLHSDVAVTVRIEVIPAT</sequence>
<keyword evidence="8" id="KW-0175">Coiled coil</keyword>
<reference evidence="10 11" key="1">
    <citation type="journal article" date="2020" name="Microorganisms">
        <title>Osmotic Adaptation and Compatible Solute Biosynthesis of Phototrophic Bacteria as Revealed from Genome Analyses.</title>
        <authorList>
            <person name="Imhoff J.F."/>
            <person name="Rahn T."/>
            <person name="Kunzel S."/>
            <person name="Keller A."/>
            <person name="Neulinger S.C."/>
        </authorList>
    </citation>
    <scope>NUCLEOTIDE SEQUENCE [LARGE SCALE GENOMIC DNA]</scope>
    <source>
        <strain evidence="10 11">DSM 25653</strain>
    </source>
</reference>
<dbReference type="SUPFAM" id="SSF55653">
    <property type="entry name" value="Ribosomal protein L9 C-domain"/>
    <property type="match status" value="1"/>
</dbReference>
<dbReference type="SUPFAM" id="SSF55658">
    <property type="entry name" value="L9 N-domain-like"/>
    <property type="match status" value="1"/>
</dbReference>